<dbReference type="SMART" id="SM00382">
    <property type="entry name" value="AAA"/>
    <property type="match status" value="1"/>
</dbReference>
<dbReference type="SUPFAM" id="SSF90123">
    <property type="entry name" value="ABC transporter transmembrane region"/>
    <property type="match status" value="1"/>
</dbReference>
<dbReference type="Pfam" id="PF00664">
    <property type="entry name" value="ABC_membrane"/>
    <property type="match status" value="1"/>
</dbReference>
<evidence type="ECO:0000256" key="7">
    <source>
        <dbReference type="ARBA" id="ARBA00023136"/>
    </source>
</evidence>
<keyword evidence="5" id="KW-0067">ATP-binding</keyword>
<keyword evidence="14" id="KW-1185">Reference proteome</keyword>
<comment type="subcellular location">
    <subcellularLocation>
        <location evidence="1">Membrane</location>
        <topology evidence="1">Multi-pass membrane protein</topology>
    </subcellularLocation>
</comment>
<reference evidence="13 14" key="1">
    <citation type="journal article" date="2015" name="Environ. Microbiol.">
        <title>Metagenome sequence of Elaphomyces granulatus from sporocarp tissue reveals Ascomycota ectomycorrhizal fingerprints of genome expansion and a Proteobacteria-rich microbiome.</title>
        <authorList>
            <person name="Quandt C.A."/>
            <person name="Kohler A."/>
            <person name="Hesse C.N."/>
            <person name="Sharpton T.J."/>
            <person name="Martin F."/>
            <person name="Spatafora J.W."/>
        </authorList>
    </citation>
    <scope>NUCLEOTIDE SEQUENCE [LARGE SCALE GENOMIC DNA]</scope>
    <source>
        <strain evidence="13 14">OSC145934</strain>
    </source>
</reference>
<dbReference type="InterPro" id="IPR003439">
    <property type="entry name" value="ABC_transporter-like_ATP-bd"/>
</dbReference>
<dbReference type="GO" id="GO:0140359">
    <property type="term" value="F:ABC-type transporter activity"/>
    <property type="evidence" value="ECO:0007669"/>
    <property type="project" value="InterPro"/>
</dbReference>
<feature type="transmembrane region" description="Helical" evidence="10">
    <location>
        <begin position="49"/>
        <end position="69"/>
    </location>
</feature>
<accession>A0A232LZ10</accession>
<evidence type="ECO:0000313" key="13">
    <source>
        <dbReference type="EMBL" id="OXV09336.1"/>
    </source>
</evidence>
<dbReference type="EMBL" id="NPHW01003589">
    <property type="protein sequence ID" value="OXV09336.1"/>
    <property type="molecule type" value="Genomic_DNA"/>
</dbReference>
<feature type="transmembrane region" description="Helical" evidence="10">
    <location>
        <begin position="20"/>
        <end position="37"/>
    </location>
</feature>
<evidence type="ECO:0000256" key="4">
    <source>
        <dbReference type="ARBA" id="ARBA00022741"/>
    </source>
</evidence>
<dbReference type="AlphaFoldDB" id="A0A232LZ10"/>
<organism evidence="13 14">
    <name type="scientific">Elaphomyces granulatus</name>
    <dbReference type="NCBI Taxonomy" id="519963"/>
    <lineage>
        <taxon>Eukaryota</taxon>
        <taxon>Fungi</taxon>
        <taxon>Dikarya</taxon>
        <taxon>Ascomycota</taxon>
        <taxon>Pezizomycotina</taxon>
        <taxon>Eurotiomycetes</taxon>
        <taxon>Eurotiomycetidae</taxon>
        <taxon>Eurotiales</taxon>
        <taxon>Elaphomycetaceae</taxon>
        <taxon>Elaphomyces</taxon>
    </lineage>
</organism>
<evidence type="ECO:0000256" key="5">
    <source>
        <dbReference type="ARBA" id="ARBA00022840"/>
    </source>
</evidence>
<dbReference type="PROSITE" id="PS50929">
    <property type="entry name" value="ABC_TM1F"/>
    <property type="match status" value="1"/>
</dbReference>
<dbReference type="InterPro" id="IPR017871">
    <property type="entry name" value="ABC_transporter-like_CS"/>
</dbReference>
<dbReference type="InterPro" id="IPR036640">
    <property type="entry name" value="ABC1_TM_sf"/>
</dbReference>
<dbReference type="PANTHER" id="PTHR24221">
    <property type="entry name" value="ATP-BINDING CASSETTE SUB-FAMILY B"/>
    <property type="match status" value="1"/>
</dbReference>
<feature type="region of interest" description="Disordered" evidence="9">
    <location>
        <begin position="114"/>
        <end position="139"/>
    </location>
</feature>
<evidence type="ECO:0000256" key="3">
    <source>
        <dbReference type="ARBA" id="ARBA00022692"/>
    </source>
</evidence>
<dbReference type="GO" id="GO:0000041">
    <property type="term" value="P:transition metal ion transport"/>
    <property type="evidence" value="ECO:0007669"/>
    <property type="project" value="UniProtKB-ARBA"/>
</dbReference>
<dbReference type="OrthoDB" id="6500128at2759"/>
<evidence type="ECO:0000256" key="10">
    <source>
        <dbReference type="SAM" id="Phobius"/>
    </source>
</evidence>
<feature type="transmembrane region" description="Helical" evidence="10">
    <location>
        <begin position="294"/>
        <end position="313"/>
    </location>
</feature>
<dbReference type="FunFam" id="3.40.50.300:FF:000186">
    <property type="entry name" value="ATP-binding cassette sub-family B member 7, mitochondrial"/>
    <property type="match status" value="1"/>
</dbReference>
<name>A0A232LZ10_9EURO</name>
<feature type="domain" description="ABC transmembrane type-1" evidence="12">
    <location>
        <begin position="178"/>
        <end position="464"/>
    </location>
</feature>
<keyword evidence="3 10" id="KW-0812">Transmembrane</keyword>
<keyword evidence="2" id="KW-0813">Transport</keyword>
<protein>
    <recommendedName>
        <fullName evidence="15">ABC transporter domain-containing protein</fullName>
    </recommendedName>
</protein>
<dbReference type="PROSITE" id="PS50893">
    <property type="entry name" value="ABC_TRANSPORTER_2"/>
    <property type="match status" value="1"/>
</dbReference>
<dbReference type="PROSITE" id="PS00211">
    <property type="entry name" value="ABC_TRANSPORTER_1"/>
    <property type="match status" value="1"/>
</dbReference>
<dbReference type="InterPro" id="IPR003593">
    <property type="entry name" value="AAA+_ATPase"/>
</dbReference>
<evidence type="ECO:0000256" key="6">
    <source>
        <dbReference type="ARBA" id="ARBA00022989"/>
    </source>
</evidence>
<dbReference type="CDD" id="cd18583">
    <property type="entry name" value="ABC_6TM_HMT1"/>
    <property type="match status" value="1"/>
</dbReference>
<dbReference type="GO" id="GO:0016020">
    <property type="term" value="C:membrane"/>
    <property type="evidence" value="ECO:0007669"/>
    <property type="project" value="UniProtKB-SubCell"/>
</dbReference>
<dbReference type="Proteomes" id="UP000243515">
    <property type="component" value="Unassembled WGS sequence"/>
</dbReference>
<dbReference type="PANTHER" id="PTHR24221:SF503">
    <property type="entry name" value="MITOCHONDRIAL POTASSIUM CHANNEL ATP-BINDING SUBUNIT"/>
    <property type="match status" value="1"/>
</dbReference>
<dbReference type="InterPro" id="IPR011527">
    <property type="entry name" value="ABC1_TM_dom"/>
</dbReference>
<evidence type="ECO:0000256" key="2">
    <source>
        <dbReference type="ARBA" id="ARBA00022448"/>
    </source>
</evidence>
<proteinExistence type="inferred from homology"/>
<keyword evidence="6 10" id="KW-1133">Transmembrane helix</keyword>
<sequence>MTLFLADDQSPLWSQYTGTWVVGAVGEIVLVATLIGSRPSTSVDFDNAALALQILRLIFLLALVGYALFCRWTTESSSTKDVEVGNNGAPVEESPLLSGESILESTTTAGQLEGRQYGAMNGTSNSEDGDDDDEEKEAKELEKKLIEAGGWWGYVKGFSLFLPYLWPKKQPKIQLYLLLIGLCIAAERVFNVLIPRQEGIIVDKLTQVYGTGELPWKEVAFWFFLKFLDSRATFGMLQQFFEFHLDNWSLRQMTDLIFRHIMNLSMDFHVSKDSGELIRAVEQGSSLNMLIRMLLFDFGPIFLDIGVSLFYITYLFDDIYFACIMIVSAVFYAIATWKGNIWGARKRRVNAEDDRQESKTKFESISNWTTVSYFNRTRYQHGRLMTSLENMIASSTVLFNIECAVDAARVLSLFLGYLCVNFLAVYRISQGTKSIGTFVTLNSYWNVFSGPLWYLSYLSSDITTHLVNAERVLQVLKSKPTITDSQTARPLRVENGEVRFENVSFSYDKRKDTIKDVSFIAKPRQMIALVGETGSGKSTIFKLLFRFYDVTGGSITIDGSDLRDVTLSSLRDAIGVVPQDASLFNTSIMENVRFARLDASDDEVMAACKAACIHDKIMSFPDKYKTKVGERGVKLSGGELQRVSIARVILKNPQIVLLDEATSAVDSSTEAHIQDAFRKFTEHRTTFVIAHRLSTIMDADTILVVDKGEIVERGTHEELTSAGGKYQQLWEAQTTKVKKTVEESKLLLDI</sequence>
<feature type="transmembrane region" description="Helical" evidence="10">
    <location>
        <begin position="407"/>
        <end position="426"/>
    </location>
</feature>
<comment type="caution">
    <text evidence="13">The sequence shown here is derived from an EMBL/GenBank/DDBJ whole genome shotgun (WGS) entry which is preliminary data.</text>
</comment>
<comment type="similarity">
    <text evidence="8">Belongs to the ABC transporter superfamily. ABCB family. Heavy Metal importer (TC 3.A.1.210) subfamily.</text>
</comment>
<dbReference type="Gene3D" id="3.40.50.300">
    <property type="entry name" value="P-loop containing nucleotide triphosphate hydrolases"/>
    <property type="match status" value="1"/>
</dbReference>
<gene>
    <name evidence="13" type="ORF">Egran_02902</name>
</gene>
<keyword evidence="7 10" id="KW-0472">Membrane</keyword>
<keyword evidence="4" id="KW-0547">Nucleotide-binding</keyword>
<evidence type="ECO:0000256" key="8">
    <source>
        <dbReference type="ARBA" id="ARBA00024363"/>
    </source>
</evidence>
<evidence type="ECO:0000259" key="12">
    <source>
        <dbReference type="PROSITE" id="PS50929"/>
    </source>
</evidence>
<dbReference type="Pfam" id="PF00005">
    <property type="entry name" value="ABC_tran"/>
    <property type="match status" value="1"/>
</dbReference>
<dbReference type="InterPro" id="IPR027417">
    <property type="entry name" value="P-loop_NTPase"/>
</dbReference>
<evidence type="ECO:0008006" key="15">
    <source>
        <dbReference type="Google" id="ProtNLM"/>
    </source>
</evidence>
<dbReference type="GO" id="GO:0005524">
    <property type="term" value="F:ATP binding"/>
    <property type="evidence" value="ECO:0007669"/>
    <property type="project" value="UniProtKB-KW"/>
</dbReference>
<dbReference type="SUPFAM" id="SSF52540">
    <property type="entry name" value="P-loop containing nucleoside triphosphate hydrolases"/>
    <property type="match status" value="1"/>
</dbReference>
<feature type="transmembrane region" description="Helical" evidence="10">
    <location>
        <begin position="319"/>
        <end position="337"/>
    </location>
</feature>
<evidence type="ECO:0000256" key="1">
    <source>
        <dbReference type="ARBA" id="ARBA00004141"/>
    </source>
</evidence>
<dbReference type="Gene3D" id="1.20.1560.10">
    <property type="entry name" value="ABC transporter type 1, transmembrane domain"/>
    <property type="match status" value="1"/>
</dbReference>
<evidence type="ECO:0000256" key="9">
    <source>
        <dbReference type="SAM" id="MobiDB-lite"/>
    </source>
</evidence>
<feature type="domain" description="ABC transporter" evidence="11">
    <location>
        <begin position="498"/>
        <end position="732"/>
    </location>
</feature>
<dbReference type="GO" id="GO:0016887">
    <property type="term" value="F:ATP hydrolysis activity"/>
    <property type="evidence" value="ECO:0007669"/>
    <property type="project" value="InterPro"/>
</dbReference>
<dbReference type="InterPro" id="IPR039421">
    <property type="entry name" value="Type_1_exporter"/>
</dbReference>
<evidence type="ECO:0000259" key="11">
    <source>
        <dbReference type="PROSITE" id="PS50893"/>
    </source>
</evidence>
<evidence type="ECO:0000313" key="14">
    <source>
        <dbReference type="Proteomes" id="UP000243515"/>
    </source>
</evidence>